<dbReference type="InterPro" id="IPR044876">
    <property type="entry name" value="HRDC_dom_sf"/>
</dbReference>
<feature type="region of interest" description="Disordered" evidence="3">
    <location>
        <begin position="550"/>
        <end position="596"/>
    </location>
</feature>
<evidence type="ECO:0000256" key="1">
    <source>
        <dbReference type="ARBA" id="ARBA00022722"/>
    </source>
</evidence>
<gene>
    <name evidence="5" type="ORF">EJ02DRAFT_513164</name>
</gene>
<reference evidence="5" key="1">
    <citation type="journal article" date="2020" name="Stud. Mycol.">
        <title>101 Dothideomycetes genomes: a test case for predicting lifestyles and emergence of pathogens.</title>
        <authorList>
            <person name="Haridas S."/>
            <person name="Albert R."/>
            <person name="Binder M."/>
            <person name="Bloem J."/>
            <person name="Labutti K."/>
            <person name="Salamov A."/>
            <person name="Andreopoulos B."/>
            <person name="Baker S."/>
            <person name="Barry K."/>
            <person name="Bills G."/>
            <person name="Bluhm B."/>
            <person name="Cannon C."/>
            <person name="Castanera R."/>
            <person name="Culley D."/>
            <person name="Daum C."/>
            <person name="Ezra D."/>
            <person name="Gonzalez J."/>
            <person name="Henrissat B."/>
            <person name="Kuo A."/>
            <person name="Liang C."/>
            <person name="Lipzen A."/>
            <person name="Lutzoni F."/>
            <person name="Magnuson J."/>
            <person name="Mondo S."/>
            <person name="Nolan M."/>
            <person name="Ohm R."/>
            <person name="Pangilinan J."/>
            <person name="Park H.-J."/>
            <person name="Ramirez L."/>
            <person name="Alfaro M."/>
            <person name="Sun H."/>
            <person name="Tritt A."/>
            <person name="Yoshinaga Y."/>
            <person name="Zwiers L.-H."/>
            <person name="Turgeon B."/>
            <person name="Goodwin S."/>
            <person name="Spatafora J."/>
            <person name="Crous P."/>
            <person name="Grigoriev I."/>
        </authorList>
    </citation>
    <scope>NUCLEOTIDE SEQUENCE</scope>
    <source>
        <strain evidence="5">CBS 161.51</strain>
    </source>
</reference>
<dbReference type="PANTHER" id="PTHR13620:SF104">
    <property type="entry name" value="EXONUCLEASE 3'-5' DOMAIN-CONTAINING PROTEIN 2"/>
    <property type="match status" value="1"/>
</dbReference>
<evidence type="ECO:0000313" key="5">
    <source>
        <dbReference type="EMBL" id="KAF1940450.1"/>
    </source>
</evidence>
<dbReference type="PANTHER" id="PTHR13620">
    <property type="entry name" value="3-5 EXONUCLEASE"/>
    <property type="match status" value="1"/>
</dbReference>
<evidence type="ECO:0000259" key="4">
    <source>
        <dbReference type="PROSITE" id="PS50967"/>
    </source>
</evidence>
<dbReference type="SUPFAM" id="SSF53098">
    <property type="entry name" value="Ribonuclease H-like"/>
    <property type="match status" value="1"/>
</dbReference>
<dbReference type="Gene3D" id="3.30.420.10">
    <property type="entry name" value="Ribonuclease H-like superfamily/Ribonuclease H"/>
    <property type="match status" value="1"/>
</dbReference>
<protein>
    <submittedName>
        <fullName evidence="5">Ribonuclease H-like protein</fullName>
    </submittedName>
</protein>
<feature type="compositionally biased region" description="Basic and acidic residues" evidence="3">
    <location>
        <begin position="561"/>
        <end position="580"/>
    </location>
</feature>
<dbReference type="GO" id="GO:0008408">
    <property type="term" value="F:3'-5' exonuclease activity"/>
    <property type="evidence" value="ECO:0007669"/>
    <property type="project" value="InterPro"/>
</dbReference>
<dbReference type="InterPro" id="IPR051132">
    <property type="entry name" value="3-5_Exonuclease_domain"/>
</dbReference>
<dbReference type="InterPro" id="IPR012337">
    <property type="entry name" value="RNaseH-like_sf"/>
</dbReference>
<dbReference type="PROSITE" id="PS50967">
    <property type="entry name" value="HRDC"/>
    <property type="match status" value="1"/>
</dbReference>
<dbReference type="AlphaFoldDB" id="A0A6A5SL95"/>
<keyword evidence="2" id="KW-0378">Hydrolase</keyword>
<dbReference type="InterPro" id="IPR010997">
    <property type="entry name" value="HRDC-like_sf"/>
</dbReference>
<dbReference type="InterPro" id="IPR002562">
    <property type="entry name" value="3'-5'_exonuclease_dom"/>
</dbReference>
<dbReference type="SUPFAM" id="SSF47819">
    <property type="entry name" value="HRDC-like"/>
    <property type="match status" value="1"/>
</dbReference>
<accession>A0A6A5SL95</accession>
<keyword evidence="6" id="KW-1185">Reference proteome</keyword>
<evidence type="ECO:0000256" key="2">
    <source>
        <dbReference type="ARBA" id="ARBA00022801"/>
    </source>
</evidence>
<dbReference type="GO" id="GO:0005737">
    <property type="term" value="C:cytoplasm"/>
    <property type="evidence" value="ECO:0007669"/>
    <property type="project" value="TreeGrafter"/>
</dbReference>
<dbReference type="Pfam" id="PF01612">
    <property type="entry name" value="DNA_pol_A_exo1"/>
    <property type="match status" value="1"/>
</dbReference>
<feature type="region of interest" description="Disordered" evidence="3">
    <location>
        <begin position="381"/>
        <end position="457"/>
    </location>
</feature>
<dbReference type="Proteomes" id="UP000800038">
    <property type="component" value="Unassembled WGS sequence"/>
</dbReference>
<dbReference type="OrthoDB" id="1920326at2759"/>
<feature type="domain" description="HRDC" evidence="4">
    <location>
        <begin position="301"/>
        <end position="384"/>
    </location>
</feature>
<dbReference type="Pfam" id="PF00570">
    <property type="entry name" value="HRDC"/>
    <property type="match status" value="1"/>
</dbReference>
<dbReference type="EMBL" id="ML976063">
    <property type="protein sequence ID" value="KAF1940450.1"/>
    <property type="molecule type" value="Genomic_DNA"/>
</dbReference>
<dbReference type="InterPro" id="IPR036397">
    <property type="entry name" value="RNaseH_sf"/>
</dbReference>
<name>A0A6A5SL95_9PLEO</name>
<proteinExistence type="predicted"/>
<evidence type="ECO:0000313" key="6">
    <source>
        <dbReference type="Proteomes" id="UP000800038"/>
    </source>
</evidence>
<feature type="compositionally biased region" description="Polar residues" evidence="3">
    <location>
        <begin position="421"/>
        <end position="447"/>
    </location>
</feature>
<organism evidence="5 6">
    <name type="scientific">Clathrospora elynae</name>
    <dbReference type="NCBI Taxonomy" id="706981"/>
    <lineage>
        <taxon>Eukaryota</taxon>
        <taxon>Fungi</taxon>
        <taxon>Dikarya</taxon>
        <taxon>Ascomycota</taxon>
        <taxon>Pezizomycotina</taxon>
        <taxon>Dothideomycetes</taxon>
        <taxon>Pleosporomycetidae</taxon>
        <taxon>Pleosporales</taxon>
        <taxon>Diademaceae</taxon>
        <taxon>Clathrospora</taxon>
    </lineage>
</organism>
<dbReference type="GO" id="GO:0000166">
    <property type="term" value="F:nucleotide binding"/>
    <property type="evidence" value="ECO:0007669"/>
    <property type="project" value="InterPro"/>
</dbReference>
<dbReference type="GO" id="GO:0003676">
    <property type="term" value="F:nucleic acid binding"/>
    <property type="evidence" value="ECO:0007669"/>
    <property type="project" value="InterPro"/>
</dbReference>
<dbReference type="InterPro" id="IPR002121">
    <property type="entry name" value="HRDC_dom"/>
</dbReference>
<feature type="compositionally biased region" description="Basic and acidic residues" evidence="3">
    <location>
        <begin position="381"/>
        <end position="416"/>
    </location>
</feature>
<dbReference type="GO" id="GO:0006139">
    <property type="term" value="P:nucleobase-containing compound metabolic process"/>
    <property type="evidence" value="ECO:0007669"/>
    <property type="project" value="InterPro"/>
</dbReference>
<sequence length="596" mass="66930">MSASNVIVDTTRPYSFQLHQPVSSKSIPFSHTFFRGPRNQQPEVFYSDNRATSERAAQHFLGESVVGFDMEWIYSSILQVSSYPEKEPSPRPLQERVAMIQVASEEKIALFHIGRHQGDTPEELLAPSLRKLIENPAIRKTGVNIIGDLWRLSTYFGLIPKGGLELSHLHRLTDPRECDFMTYYMKLKQLVHYHFPGLTLAKDEDMHTEWLEPLDSGREAYAAADGYAGIMLFHRMNVKRLKMLPCPPLPAPAEEYLIFIPGGFPKPGVIPLEPLFPKASSRDVQWFFSQEEDEEIANDLDSESQALYARLVVSRRSEAKIYNRPIRRLATDSALRSIAQFRPRSWQECARLRGLGPSKWKSRQTLVQHWVSIVNTFEAEMQQKQDDQDRQNETKSAQEKELSGKTKNDAHGKSSLDEVSPTASTTPFTAGASTVAQGNASRSSNPVTGGGVPQMHTGLSFSLAETDITDEHTKPEENTPIKQALKNTAGMGEERQARVLNKGQVFNVENTKSHEPLPAEEAGTPRKEVAPTILIKASSVAPIMHTGISFSMEDTDLNEGDTDRYAEEKSLPRYERESSPRKRKRSPSPDSGRNSQ</sequence>
<dbReference type="Gene3D" id="1.10.150.80">
    <property type="entry name" value="HRDC domain"/>
    <property type="match status" value="1"/>
</dbReference>
<dbReference type="GO" id="GO:0005634">
    <property type="term" value="C:nucleus"/>
    <property type="evidence" value="ECO:0007669"/>
    <property type="project" value="TreeGrafter"/>
</dbReference>
<evidence type="ECO:0000256" key="3">
    <source>
        <dbReference type="SAM" id="MobiDB-lite"/>
    </source>
</evidence>
<keyword evidence="1" id="KW-0540">Nuclease</keyword>